<dbReference type="InterPro" id="IPR032675">
    <property type="entry name" value="LRR_dom_sf"/>
</dbReference>
<evidence type="ECO:0000256" key="3">
    <source>
        <dbReference type="ARBA" id="ARBA00022737"/>
    </source>
</evidence>
<keyword evidence="3" id="KW-0677">Repeat</keyword>
<evidence type="ECO:0000313" key="6">
    <source>
        <dbReference type="Proteomes" id="UP000245207"/>
    </source>
</evidence>
<dbReference type="PANTHER" id="PTHR47988">
    <property type="entry name" value="SOMATIC EMBRYOGENESIS RECEPTOR KINASE 1"/>
    <property type="match status" value="1"/>
</dbReference>
<keyword evidence="2" id="KW-0732">Signal</keyword>
<gene>
    <name evidence="5" type="ORF">CTI12_AA609040</name>
</gene>
<sequence length="158" mass="17563">MSVGKAVGESPISSSVILVLYNFSTVDGNAEGDALFALKTRLTDPNNVLQSWDPTLINPCMWLHVTCNFQNSVSRVDLGNANLNGQLVPELGQLVNLQYLEIFGNNISGIIPEELGNLTSLVSLDLYENQLQGHIPKTLGKLQKLRYLYDFRSYRLYS</sequence>
<dbReference type="InterPro" id="IPR013210">
    <property type="entry name" value="LRR_N_plant-typ"/>
</dbReference>
<name>A0A2U1KFD1_ARTAN</name>
<keyword evidence="1" id="KW-0433">Leucine-rich repeat</keyword>
<evidence type="ECO:0000259" key="4">
    <source>
        <dbReference type="Pfam" id="PF08263"/>
    </source>
</evidence>
<dbReference type="STRING" id="35608.A0A2U1KFD1"/>
<dbReference type="OrthoDB" id="406235at2759"/>
<organism evidence="5 6">
    <name type="scientific">Artemisia annua</name>
    <name type="common">Sweet wormwood</name>
    <dbReference type="NCBI Taxonomy" id="35608"/>
    <lineage>
        <taxon>Eukaryota</taxon>
        <taxon>Viridiplantae</taxon>
        <taxon>Streptophyta</taxon>
        <taxon>Embryophyta</taxon>
        <taxon>Tracheophyta</taxon>
        <taxon>Spermatophyta</taxon>
        <taxon>Magnoliopsida</taxon>
        <taxon>eudicotyledons</taxon>
        <taxon>Gunneridae</taxon>
        <taxon>Pentapetalae</taxon>
        <taxon>asterids</taxon>
        <taxon>campanulids</taxon>
        <taxon>Asterales</taxon>
        <taxon>Asteraceae</taxon>
        <taxon>Asteroideae</taxon>
        <taxon>Anthemideae</taxon>
        <taxon>Artemisiinae</taxon>
        <taxon>Artemisia</taxon>
    </lineage>
</organism>
<feature type="domain" description="Leucine-rich repeat-containing N-terminal plant-type" evidence="4">
    <location>
        <begin position="29"/>
        <end position="68"/>
    </location>
</feature>
<dbReference type="Gene3D" id="3.80.10.10">
    <property type="entry name" value="Ribonuclease Inhibitor"/>
    <property type="match status" value="1"/>
</dbReference>
<keyword evidence="6" id="KW-1185">Reference proteome</keyword>
<comment type="caution">
    <text evidence="5">The sequence shown here is derived from an EMBL/GenBank/DDBJ whole genome shotgun (WGS) entry which is preliminary data.</text>
</comment>
<evidence type="ECO:0000256" key="1">
    <source>
        <dbReference type="ARBA" id="ARBA00022614"/>
    </source>
</evidence>
<protein>
    <submittedName>
        <fullName evidence="5">Leucine-rich repeat protein</fullName>
    </submittedName>
</protein>
<dbReference type="Pfam" id="PF08263">
    <property type="entry name" value="LRRNT_2"/>
    <property type="match status" value="1"/>
</dbReference>
<dbReference type="EMBL" id="PKPP01019944">
    <property type="protein sequence ID" value="PWA35485.1"/>
    <property type="molecule type" value="Genomic_DNA"/>
</dbReference>
<proteinExistence type="predicted"/>
<evidence type="ECO:0000256" key="2">
    <source>
        <dbReference type="ARBA" id="ARBA00022729"/>
    </source>
</evidence>
<dbReference type="InterPro" id="IPR001611">
    <property type="entry name" value="Leu-rich_rpt"/>
</dbReference>
<dbReference type="Proteomes" id="UP000245207">
    <property type="component" value="Unassembled WGS sequence"/>
</dbReference>
<accession>A0A2U1KFD1</accession>
<reference evidence="5 6" key="1">
    <citation type="journal article" date="2018" name="Mol. Plant">
        <title>The genome of Artemisia annua provides insight into the evolution of Asteraceae family and artemisinin biosynthesis.</title>
        <authorList>
            <person name="Shen Q."/>
            <person name="Zhang L."/>
            <person name="Liao Z."/>
            <person name="Wang S."/>
            <person name="Yan T."/>
            <person name="Shi P."/>
            <person name="Liu M."/>
            <person name="Fu X."/>
            <person name="Pan Q."/>
            <person name="Wang Y."/>
            <person name="Lv Z."/>
            <person name="Lu X."/>
            <person name="Zhang F."/>
            <person name="Jiang W."/>
            <person name="Ma Y."/>
            <person name="Chen M."/>
            <person name="Hao X."/>
            <person name="Li L."/>
            <person name="Tang Y."/>
            <person name="Lv G."/>
            <person name="Zhou Y."/>
            <person name="Sun X."/>
            <person name="Brodelius P.E."/>
            <person name="Rose J.K.C."/>
            <person name="Tang K."/>
        </authorList>
    </citation>
    <scope>NUCLEOTIDE SEQUENCE [LARGE SCALE GENOMIC DNA]</scope>
    <source>
        <strain evidence="6">cv. Huhao1</strain>
        <tissue evidence="5">Leaf</tissue>
    </source>
</reference>
<dbReference type="FunFam" id="3.80.10.10:FF:000024">
    <property type="entry name" value="Somatic embryogenesis receptor kinase 1"/>
    <property type="match status" value="1"/>
</dbReference>
<dbReference type="SUPFAM" id="SSF52058">
    <property type="entry name" value="L domain-like"/>
    <property type="match status" value="1"/>
</dbReference>
<dbReference type="Pfam" id="PF13855">
    <property type="entry name" value="LRR_8"/>
    <property type="match status" value="1"/>
</dbReference>
<dbReference type="AlphaFoldDB" id="A0A2U1KFD1"/>
<evidence type="ECO:0000313" key="5">
    <source>
        <dbReference type="EMBL" id="PWA35485.1"/>
    </source>
</evidence>